<sequence length="295" mass="33743">MKTFLSDHGYLTLGYHKVVSAERMLSEDLELAIDRERFRRQISFLRKTGYRFVTLSDLAVLKKSKAPGKYAAITFDDGSRDIFNHAFPVLRDFHAPATVFVITNFVGQDSFFPWDLEFQRQGKINLSREDTSMSWDELSQLVRDGWEIGSHTQSHPFLTEIPLSQAEKEISESKRILENTLEIRVTSFCYPAGYANLQLALLTEACGYECAVISFTSLRRPNGDISPEHGEYTINRVSVYRGDGMLKYFTKTIGLWEVLQSSALWTGVGVKILAQLRSVSQWIPMNKITRKTYEV</sequence>
<accession>A0A250KT96</accession>
<reference evidence="4 5" key="1">
    <citation type="submission" date="2016-12" db="EMBL/GenBank/DDBJ databases">
        <title>Genome sequencing of Methylocaldum marinum.</title>
        <authorList>
            <person name="Takeuchi M."/>
            <person name="Kamagata Y."/>
            <person name="Hiraoka S."/>
            <person name="Oshima K."/>
            <person name="Hattori M."/>
            <person name="Iwasaki W."/>
        </authorList>
    </citation>
    <scope>NUCLEOTIDE SEQUENCE [LARGE SCALE GENOMIC DNA]</scope>
    <source>
        <strain evidence="4 5">S8</strain>
    </source>
</reference>
<dbReference type="KEGG" id="mmai:sS8_2892"/>
<evidence type="ECO:0000259" key="3">
    <source>
        <dbReference type="PROSITE" id="PS51677"/>
    </source>
</evidence>
<dbReference type="PROSITE" id="PS51677">
    <property type="entry name" value="NODB"/>
    <property type="match status" value="1"/>
</dbReference>
<name>A0A250KT96_9GAMM</name>
<evidence type="ECO:0000256" key="2">
    <source>
        <dbReference type="ARBA" id="ARBA00022729"/>
    </source>
</evidence>
<proteinExistence type="predicted"/>
<evidence type="ECO:0000256" key="1">
    <source>
        <dbReference type="ARBA" id="ARBA00004613"/>
    </source>
</evidence>
<keyword evidence="5" id="KW-1185">Reference proteome</keyword>
<dbReference type="AlphaFoldDB" id="A0A250KT96"/>
<dbReference type="Proteomes" id="UP000266313">
    <property type="component" value="Chromosome"/>
</dbReference>
<protein>
    <recommendedName>
        <fullName evidence="3">NodB homology domain-containing protein</fullName>
    </recommendedName>
</protein>
<dbReference type="Pfam" id="PF01522">
    <property type="entry name" value="Polysacc_deac_1"/>
    <property type="match status" value="1"/>
</dbReference>
<dbReference type="PANTHER" id="PTHR34216:SF3">
    <property type="entry name" value="POLY-BETA-1,6-N-ACETYL-D-GLUCOSAMINE N-DEACETYLASE"/>
    <property type="match status" value="1"/>
</dbReference>
<evidence type="ECO:0000313" key="4">
    <source>
        <dbReference type="EMBL" id="BBA34837.1"/>
    </source>
</evidence>
<dbReference type="GO" id="GO:0005975">
    <property type="term" value="P:carbohydrate metabolic process"/>
    <property type="evidence" value="ECO:0007669"/>
    <property type="project" value="InterPro"/>
</dbReference>
<dbReference type="GO" id="GO:0005576">
    <property type="term" value="C:extracellular region"/>
    <property type="evidence" value="ECO:0007669"/>
    <property type="project" value="UniProtKB-SubCell"/>
</dbReference>
<organism evidence="4 5">
    <name type="scientific">Methylocaldum marinum</name>
    <dbReference type="NCBI Taxonomy" id="1432792"/>
    <lineage>
        <taxon>Bacteria</taxon>
        <taxon>Pseudomonadati</taxon>
        <taxon>Pseudomonadota</taxon>
        <taxon>Gammaproteobacteria</taxon>
        <taxon>Methylococcales</taxon>
        <taxon>Methylococcaceae</taxon>
        <taxon>Methylocaldum</taxon>
    </lineage>
</organism>
<dbReference type="OrthoDB" id="9814639at2"/>
<evidence type="ECO:0000313" key="5">
    <source>
        <dbReference type="Proteomes" id="UP000266313"/>
    </source>
</evidence>
<dbReference type="GO" id="GO:0016810">
    <property type="term" value="F:hydrolase activity, acting on carbon-nitrogen (but not peptide) bonds"/>
    <property type="evidence" value="ECO:0007669"/>
    <property type="project" value="InterPro"/>
</dbReference>
<feature type="domain" description="NodB homology" evidence="3">
    <location>
        <begin position="69"/>
        <end position="295"/>
    </location>
</feature>
<dbReference type="InterPro" id="IPR011330">
    <property type="entry name" value="Glyco_hydro/deAcase_b/a-brl"/>
</dbReference>
<dbReference type="EMBL" id="AP017928">
    <property type="protein sequence ID" value="BBA34837.1"/>
    <property type="molecule type" value="Genomic_DNA"/>
</dbReference>
<dbReference type="CDD" id="cd10918">
    <property type="entry name" value="CE4_NodB_like_5s_6s"/>
    <property type="match status" value="1"/>
</dbReference>
<keyword evidence="2" id="KW-0732">Signal</keyword>
<dbReference type="PANTHER" id="PTHR34216">
    <property type="match status" value="1"/>
</dbReference>
<dbReference type="Gene3D" id="3.20.20.370">
    <property type="entry name" value="Glycoside hydrolase/deacetylase"/>
    <property type="match status" value="1"/>
</dbReference>
<dbReference type="SUPFAM" id="SSF88713">
    <property type="entry name" value="Glycoside hydrolase/deacetylase"/>
    <property type="match status" value="1"/>
</dbReference>
<dbReference type="InterPro" id="IPR051398">
    <property type="entry name" value="Polysacch_Deacetylase"/>
</dbReference>
<comment type="subcellular location">
    <subcellularLocation>
        <location evidence="1">Secreted</location>
    </subcellularLocation>
</comment>
<dbReference type="InterPro" id="IPR002509">
    <property type="entry name" value="NODB_dom"/>
</dbReference>
<dbReference type="RefSeq" id="WP_119630157.1">
    <property type="nucleotide sequence ID" value="NZ_AP017928.1"/>
</dbReference>
<gene>
    <name evidence="4" type="ORF">sS8_2892</name>
</gene>